<evidence type="ECO:0000313" key="2">
    <source>
        <dbReference type="Proteomes" id="UP000011625"/>
    </source>
</evidence>
<comment type="caution">
    <text evidence="1">The sequence shown here is derived from an EMBL/GenBank/DDBJ whole genome shotgun (WGS) entry which is preliminary data.</text>
</comment>
<name>M0NDX1_9EURY</name>
<dbReference type="AlphaFoldDB" id="M0NDX1"/>
<proteinExistence type="predicted"/>
<reference evidence="1 2" key="1">
    <citation type="journal article" date="2014" name="PLoS Genet.">
        <title>Phylogenetically driven sequencing of extremely halophilic archaea reveals strategies for static and dynamic osmo-response.</title>
        <authorList>
            <person name="Becker E.A."/>
            <person name="Seitzer P.M."/>
            <person name="Tritt A."/>
            <person name="Larsen D."/>
            <person name="Krusor M."/>
            <person name="Yao A.I."/>
            <person name="Wu D."/>
            <person name="Madern D."/>
            <person name="Eisen J.A."/>
            <person name="Darling A.E."/>
            <person name="Facciotti M.T."/>
        </authorList>
    </citation>
    <scope>NUCLEOTIDE SEQUENCE [LARGE SCALE GENOMIC DNA]</scope>
    <source>
        <strain evidence="1 2">DSM 8989</strain>
    </source>
</reference>
<dbReference type="Proteomes" id="UP000011625">
    <property type="component" value="Unassembled WGS sequence"/>
</dbReference>
<keyword evidence="2" id="KW-1185">Reference proteome</keyword>
<evidence type="ECO:0000313" key="1">
    <source>
        <dbReference type="EMBL" id="EMA54885.1"/>
    </source>
</evidence>
<gene>
    <name evidence="1" type="ORF">C450_04388</name>
</gene>
<protein>
    <submittedName>
        <fullName evidence="1">Uncharacterized protein</fullName>
    </submittedName>
</protein>
<accession>M0NDX1</accession>
<sequence length="62" mass="7706">MCRFLWLSQLVRMFQWVLTCRLIQELMSRSRYQSQSRIQLLSPLKLPYQLLLWLRSAFELTW</sequence>
<organism evidence="1 2">
    <name type="scientific">Halococcus salifodinae DSM 8989</name>
    <dbReference type="NCBI Taxonomy" id="1227456"/>
    <lineage>
        <taxon>Archaea</taxon>
        <taxon>Methanobacteriati</taxon>
        <taxon>Methanobacteriota</taxon>
        <taxon>Stenosarchaea group</taxon>
        <taxon>Halobacteria</taxon>
        <taxon>Halobacteriales</taxon>
        <taxon>Halococcaceae</taxon>
        <taxon>Halococcus</taxon>
    </lineage>
</organism>
<dbReference type="EMBL" id="AOME01000017">
    <property type="protein sequence ID" value="EMA54885.1"/>
    <property type="molecule type" value="Genomic_DNA"/>
</dbReference>